<reference evidence="2" key="1">
    <citation type="submission" date="2017-07" db="EMBL/GenBank/DDBJ databases">
        <title>The cable genome - Insights into the physiology and evolution of filamentous bacteria capable of sulfide oxidation via long distance electron transfer.</title>
        <authorList>
            <person name="Thorup C."/>
            <person name="Bjerg J.T."/>
            <person name="Schreiber L."/>
            <person name="Nielsen L.P."/>
            <person name="Kjeldsen K.U."/>
            <person name="Boesen T."/>
            <person name="Boggild A."/>
            <person name="Meysman F."/>
            <person name="Geelhoed J."/>
            <person name="Schramm A."/>
        </authorList>
    </citation>
    <scope>NUCLEOTIDE SEQUENCE [LARGE SCALE GENOMIC DNA]</scope>
    <source>
        <strain evidence="2">GS</strain>
    </source>
</reference>
<dbReference type="Proteomes" id="UP000316238">
    <property type="component" value="Unassembled WGS sequence"/>
</dbReference>
<organism evidence="2 3">
    <name type="scientific">Candidatus Electronema aureum</name>
    <dbReference type="NCBI Taxonomy" id="2005002"/>
    <lineage>
        <taxon>Bacteria</taxon>
        <taxon>Pseudomonadati</taxon>
        <taxon>Thermodesulfobacteriota</taxon>
        <taxon>Desulfobulbia</taxon>
        <taxon>Desulfobulbales</taxon>
        <taxon>Desulfobulbaceae</taxon>
        <taxon>Candidatus Electronema</taxon>
    </lineage>
</organism>
<sequence length="388" mass="43704">MNANQANVRSFQALLELQSSLAAFRSEAQQTLDRVNREIKRAEAWLDERQRHGRRELERAQDNSRNDRQHLRHAEEELNAVLHWRRQAQEAAAQYHQQAVRLQHFLHEEIPKAESFLARKFMELEAYRAVNAQSGAGFAGFSSAEHGGAAALPAQEPSSAEEIKELLLQIAAENPTSASCYPDYLQQLSQTVALILSVTPDALGLLRFSPQRDMRAGTILKSRLANRNKSVAGFLYELLGTAALIRSGSNAGNGGQRLFIQPETDRLDFSIKFNPKELPGKRRSVEADLLICRRFYENGQWIDGQEIGVDFKHALHGTYSGRLKEFQEQVEGIKNVIRTGQIHEFHFVSNGRFSGNVAEVISRANAELAEGKQDFIFYHEGVIFHGKS</sequence>
<keyword evidence="1" id="KW-0175">Coiled coil</keyword>
<name>A0A521G4Q6_9BACT</name>
<comment type="caution">
    <text evidence="2">The sequence shown here is derived from an EMBL/GenBank/DDBJ whole genome shotgun (WGS) entry which is preliminary data.</text>
</comment>
<evidence type="ECO:0000256" key="1">
    <source>
        <dbReference type="SAM" id="Coils"/>
    </source>
</evidence>
<gene>
    <name evidence="2" type="ORF">CDV28_10295</name>
</gene>
<protein>
    <submittedName>
        <fullName evidence="2">Uncharacterized protein</fullName>
    </submittedName>
</protein>
<evidence type="ECO:0000313" key="2">
    <source>
        <dbReference type="EMBL" id="TAA75973.1"/>
    </source>
</evidence>
<proteinExistence type="predicted"/>
<feature type="coiled-coil region" evidence="1">
    <location>
        <begin position="25"/>
        <end position="77"/>
    </location>
</feature>
<evidence type="ECO:0000313" key="3">
    <source>
        <dbReference type="Proteomes" id="UP000316238"/>
    </source>
</evidence>
<accession>A0A521G4Q6</accession>
<dbReference type="EMBL" id="NQJD01000002">
    <property type="protein sequence ID" value="TAA75973.1"/>
    <property type="molecule type" value="Genomic_DNA"/>
</dbReference>
<keyword evidence="3" id="KW-1185">Reference proteome</keyword>
<dbReference type="AlphaFoldDB" id="A0A521G4Q6"/>